<dbReference type="PANTHER" id="PTHR40084:SF1">
    <property type="entry name" value="PHOSPHOTRANSFERASE"/>
    <property type="match status" value="1"/>
</dbReference>
<organism evidence="1">
    <name type="scientific">marine sediment metagenome</name>
    <dbReference type="NCBI Taxonomy" id="412755"/>
    <lineage>
        <taxon>unclassified sequences</taxon>
        <taxon>metagenomes</taxon>
        <taxon>ecological metagenomes</taxon>
    </lineage>
</organism>
<proteinExistence type="predicted"/>
<protein>
    <submittedName>
        <fullName evidence="1">Uncharacterized protein</fullName>
    </submittedName>
</protein>
<accession>X1GJX9</accession>
<feature type="non-terminal residue" evidence="1">
    <location>
        <position position="1"/>
    </location>
</feature>
<dbReference type="AlphaFoldDB" id="X1GJX9"/>
<reference evidence="1" key="1">
    <citation type="journal article" date="2014" name="Front. Microbiol.">
        <title>High frequency of phylogenetically diverse reductive dehalogenase-homologous genes in deep subseafloor sedimentary metagenomes.</title>
        <authorList>
            <person name="Kawai M."/>
            <person name="Futagami T."/>
            <person name="Toyoda A."/>
            <person name="Takaki Y."/>
            <person name="Nishi S."/>
            <person name="Hori S."/>
            <person name="Arai W."/>
            <person name="Tsubouchi T."/>
            <person name="Morono Y."/>
            <person name="Uchiyama I."/>
            <person name="Ito T."/>
            <person name="Fujiyama A."/>
            <person name="Inagaki F."/>
            <person name="Takami H."/>
        </authorList>
    </citation>
    <scope>NUCLEOTIDE SEQUENCE</scope>
    <source>
        <strain evidence="1">Expedition CK06-06</strain>
    </source>
</reference>
<dbReference type="EMBL" id="BARU01023810">
    <property type="protein sequence ID" value="GAH57452.1"/>
    <property type="molecule type" value="Genomic_DNA"/>
</dbReference>
<gene>
    <name evidence="1" type="ORF">S03H2_38597</name>
</gene>
<sequence>TSVEPLHPNHRPPYINAVPLVDIIRAIKKIKSVTSVTVLRTYEKMLIELGTEFEILLDTEIEQIAKFDQGIATVIETIRNNNVEYTPGGGGTYGQIQLEI</sequence>
<dbReference type="PANTHER" id="PTHR40084">
    <property type="entry name" value="PHOSPHOHYDROLASE, PHP FAMILY"/>
    <property type="match status" value="1"/>
</dbReference>
<evidence type="ECO:0000313" key="1">
    <source>
        <dbReference type="EMBL" id="GAH57452.1"/>
    </source>
</evidence>
<name>X1GJX9_9ZZZZ</name>
<comment type="caution">
    <text evidence="1">The sequence shown here is derived from an EMBL/GenBank/DDBJ whole genome shotgun (WGS) entry which is preliminary data.</text>
</comment>